<dbReference type="GO" id="GO:0042130">
    <property type="term" value="P:negative regulation of T cell proliferation"/>
    <property type="evidence" value="ECO:0007669"/>
    <property type="project" value="TreeGrafter"/>
</dbReference>
<evidence type="ECO:0000256" key="1">
    <source>
        <dbReference type="ARBA" id="ARBA00004251"/>
    </source>
</evidence>
<comment type="caution">
    <text evidence="13">The sequence shown here is derived from an EMBL/GenBank/DDBJ whole genome shotgun (WGS) entry which is preliminary data.</text>
</comment>
<keyword evidence="5" id="KW-1133">Transmembrane helix</keyword>
<organism evidence="13 14">
    <name type="scientific">Perca flavescens</name>
    <name type="common">American yellow perch</name>
    <name type="synonym">Morone flavescens</name>
    <dbReference type="NCBI Taxonomy" id="8167"/>
    <lineage>
        <taxon>Eukaryota</taxon>
        <taxon>Metazoa</taxon>
        <taxon>Chordata</taxon>
        <taxon>Craniata</taxon>
        <taxon>Vertebrata</taxon>
        <taxon>Euteleostomi</taxon>
        <taxon>Actinopterygii</taxon>
        <taxon>Neopterygii</taxon>
        <taxon>Teleostei</taxon>
        <taxon>Neoteleostei</taxon>
        <taxon>Acanthomorphata</taxon>
        <taxon>Eupercaria</taxon>
        <taxon>Perciformes</taxon>
        <taxon>Percoidei</taxon>
        <taxon>Percidae</taxon>
        <taxon>Percinae</taxon>
        <taxon>Perca</taxon>
    </lineage>
</organism>
<dbReference type="InterPro" id="IPR013151">
    <property type="entry name" value="Immunoglobulin_dom"/>
</dbReference>
<dbReference type="PANTHER" id="PTHR25466:SF14">
    <property type="entry name" value="BUTYROPHILIN SUBFAMILY 2 MEMBER A2-LIKE-RELATED"/>
    <property type="match status" value="1"/>
</dbReference>
<comment type="subcellular location">
    <subcellularLocation>
        <location evidence="1">Cell membrane</location>
        <topology evidence="1">Single-pass type I membrane protein</topology>
    </subcellularLocation>
</comment>
<dbReference type="AlphaFoldDB" id="A0A484C1W2"/>
<sequence length="409" mass="45518">MTGIKWVVLVLVLTFLRPARGDAEVSCVFIESCILPCSFQSVGEAVIHWYQMTTKATLAHSYYHNQDQLGLQDQHFRGRTSLFKDQISRGNASLRLTGVEVQDQGRYKCYTSTITGNKELFINLKVDAPVDKVDIQQVENRITCSSEGIYPQPELTWSTSPPSNVSLENNPTVQQTEQLLYNITSSLIASVTDLVYSCTVSTRTNNRTATLFKLTPVDKVDIQRVENRITCSSEGIYPQPELTWSTSPPSNVSLENNPTVQQTEQLLYNITSSLIASVTDLVYSCTVSTRTNNRTATLFKLTFINGSDTETTIPCESLNPPLTGLVWRFNHSQIILNQTGANVPYTVSEEWRQQVKSVSESGSLTLKDFSSDQEGIYTCELSNAEETYVTNTLLRIEKSQGKGAGDGKN</sequence>
<dbReference type="InterPro" id="IPR036179">
    <property type="entry name" value="Ig-like_dom_sf"/>
</dbReference>
<feature type="signal peptide" evidence="11">
    <location>
        <begin position="1"/>
        <end position="21"/>
    </location>
</feature>
<dbReference type="PROSITE" id="PS50835">
    <property type="entry name" value="IG_LIKE"/>
    <property type="match status" value="3"/>
</dbReference>
<keyword evidence="9" id="KW-0325">Glycoprotein</keyword>
<evidence type="ECO:0000256" key="4">
    <source>
        <dbReference type="ARBA" id="ARBA00022729"/>
    </source>
</evidence>
<feature type="domain" description="Ig-like" evidence="12">
    <location>
        <begin position="136"/>
        <end position="210"/>
    </location>
</feature>
<dbReference type="SUPFAM" id="SSF48726">
    <property type="entry name" value="Immunoglobulin"/>
    <property type="match status" value="3"/>
</dbReference>
<evidence type="ECO:0000256" key="3">
    <source>
        <dbReference type="ARBA" id="ARBA00022692"/>
    </source>
</evidence>
<gene>
    <name evidence="13" type="ORF">EPR50_G00227170</name>
</gene>
<keyword evidence="2" id="KW-1003">Cell membrane</keyword>
<dbReference type="SMART" id="SM00406">
    <property type="entry name" value="IGv"/>
    <property type="match status" value="2"/>
</dbReference>
<evidence type="ECO:0000259" key="12">
    <source>
        <dbReference type="PROSITE" id="PS50835"/>
    </source>
</evidence>
<evidence type="ECO:0000313" key="13">
    <source>
        <dbReference type="EMBL" id="TDG97566.1"/>
    </source>
</evidence>
<evidence type="ECO:0000256" key="6">
    <source>
        <dbReference type="ARBA" id="ARBA00023136"/>
    </source>
</evidence>
<dbReference type="SMART" id="SM00409">
    <property type="entry name" value="IG"/>
    <property type="match status" value="2"/>
</dbReference>
<keyword evidence="4 11" id="KW-0732">Signal</keyword>
<keyword evidence="10" id="KW-0393">Immunoglobulin domain</keyword>
<dbReference type="GO" id="GO:0071222">
    <property type="term" value="P:cellular response to lipopolysaccharide"/>
    <property type="evidence" value="ECO:0007669"/>
    <property type="project" value="TreeGrafter"/>
</dbReference>
<dbReference type="EMBL" id="SCKG01000022">
    <property type="protein sequence ID" value="TDG97566.1"/>
    <property type="molecule type" value="Genomic_DNA"/>
</dbReference>
<proteinExistence type="predicted"/>
<dbReference type="Gene3D" id="2.60.40.10">
    <property type="entry name" value="Immunoglobulins"/>
    <property type="match status" value="4"/>
</dbReference>
<dbReference type="Pfam" id="PF07686">
    <property type="entry name" value="V-set"/>
    <property type="match status" value="1"/>
</dbReference>
<dbReference type="Pfam" id="PF22705">
    <property type="entry name" value="C2-set_3"/>
    <property type="match status" value="2"/>
</dbReference>
<reference evidence="13 14" key="1">
    <citation type="submission" date="2019-01" db="EMBL/GenBank/DDBJ databases">
        <title>A chromosome-scale genome assembly of the yellow perch, Perca flavescens.</title>
        <authorList>
            <person name="Feron R."/>
            <person name="Morvezen R."/>
            <person name="Bestin A."/>
            <person name="Haffray P."/>
            <person name="Klopp C."/>
            <person name="Zahm M."/>
            <person name="Cabau C."/>
            <person name="Roques C."/>
            <person name="Donnadieu C."/>
            <person name="Bouchez O."/>
            <person name="Christie M."/>
            <person name="Larson W."/>
            <person name="Guiguen Y."/>
        </authorList>
    </citation>
    <scope>NUCLEOTIDE SEQUENCE [LARGE SCALE GENOMIC DNA]</scope>
    <source>
        <strain evidence="13">YP-PL-M2</strain>
        <tissue evidence="13">Blood</tissue>
    </source>
</reference>
<keyword evidence="14" id="KW-1185">Reference proteome</keyword>
<dbReference type="GO" id="GO:0042102">
    <property type="term" value="P:positive regulation of T cell proliferation"/>
    <property type="evidence" value="ECO:0007669"/>
    <property type="project" value="TreeGrafter"/>
</dbReference>
<evidence type="ECO:0000256" key="11">
    <source>
        <dbReference type="SAM" id="SignalP"/>
    </source>
</evidence>
<dbReference type="Proteomes" id="UP000295070">
    <property type="component" value="Chromosome 22"/>
</dbReference>
<dbReference type="GO" id="GO:0006955">
    <property type="term" value="P:immune response"/>
    <property type="evidence" value="ECO:0007669"/>
    <property type="project" value="TreeGrafter"/>
</dbReference>
<keyword evidence="7" id="KW-1015">Disulfide bond</keyword>
<evidence type="ECO:0000313" key="14">
    <source>
        <dbReference type="Proteomes" id="UP000295070"/>
    </source>
</evidence>
<name>A0A484C1W2_PERFV</name>
<keyword evidence="8" id="KW-0675">Receptor</keyword>
<feature type="domain" description="Ig-like" evidence="12">
    <location>
        <begin position="35"/>
        <end position="121"/>
    </location>
</feature>
<dbReference type="Pfam" id="PF00047">
    <property type="entry name" value="ig"/>
    <property type="match status" value="1"/>
</dbReference>
<dbReference type="InterPro" id="IPR003598">
    <property type="entry name" value="Ig_sub2"/>
</dbReference>
<dbReference type="PANTHER" id="PTHR25466">
    <property type="entry name" value="T-LYMPHOCYTE ACTIVATION ANTIGEN"/>
    <property type="match status" value="1"/>
</dbReference>
<keyword evidence="3" id="KW-0812">Transmembrane</keyword>
<protein>
    <recommendedName>
        <fullName evidence="12">Ig-like domain-containing protein</fullName>
    </recommendedName>
</protein>
<dbReference type="InterPro" id="IPR003599">
    <property type="entry name" value="Ig_sub"/>
</dbReference>
<dbReference type="InterPro" id="IPR053896">
    <property type="entry name" value="BTN3A2-like_Ig-C"/>
</dbReference>
<dbReference type="GO" id="GO:0031295">
    <property type="term" value="P:T cell costimulation"/>
    <property type="evidence" value="ECO:0007669"/>
    <property type="project" value="TreeGrafter"/>
</dbReference>
<evidence type="ECO:0000256" key="8">
    <source>
        <dbReference type="ARBA" id="ARBA00023170"/>
    </source>
</evidence>
<dbReference type="SMART" id="SM00408">
    <property type="entry name" value="IGc2"/>
    <property type="match status" value="2"/>
</dbReference>
<evidence type="ECO:0000256" key="9">
    <source>
        <dbReference type="ARBA" id="ARBA00023180"/>
    </source>
</evidence>
<dbReference type="InterPro" id="IPR013106">
    <property type="entry name" value="Ig_V-set"/>
</dbReference>
<dbReference type="FunFam" id="2.60.40.10:FF:000142">
    <property type="entry name" value="V-set domain-containing T-cell activation inhibitor 1"/>
    <property type="match status" value="1"/>
</dbReference>
<dbReference type="InterPro" id="IPR051713">
    <property type="entry name" value="T-cell_Activation_Regulation"/>
</dbReference>
<dbReference type="STRING" id="8167.A0A484C1W2"/>
<dbReference type="InterPro" id="IPR007110">
    <property type="entry name" value="Ig-like_dom"/>
</dbReference>
<dbReference type="GO" id="GO:0009897">
    <property type="term" value="C:external side of plasma membrane"/>
    <property type="evidence" value="ECO:0007669"/>
    <property type="project" value="TreeGrafter"/>
</dbReference>
<dbReference type="InterPro" id="IPR013783">
    <property type="entry name" value="Ig-like_fold"/>
</dbReference>
<evidence type="ECO:0000256" key="2">
    <source>
        <dbReference type="ARBA" id="ARBA00022475"/>
    </source>
</evidence>
<evidence type="ECO:0000256" key="5">
    <source>
        <dbReference type="ARBA" id="ARBA00022989"/>
    </source>
</evidence>
<accession>A0A484C1W2</accession>
<dbReference type="CDD" id="cd16091">
    <property type="entry name" value="IgV_HHLA2"/>
    <property type="match status" value="1"/>
</dbReference>
<evidence type="ECO:0000256" key="7">
    <source>
        <dbReference type="ARBA" id="ARBA00023157"/>
    </source>
</evidence>
<feature type="chain" id="PRO_5019870730" description="Ig-like domain-containing protein" evidence="11">
    <location>
        <begin position="22"/>
        <end position="409"/>
    </location>
</feature>
<evidence type="ECO:0000256" key="10">
    <source>
        <dbReference type="ARBA" id="ARBA00023319"/>
    </source>
</evidence>
<feature type="domain" description="Ig-like" evidence="12">
    <location>
        <begin position="258"/>
        <end position="390"/>
    </location>
</feature>
<keyword evidence="6" id="KW-0472">Membrane</keyword>
<dbReference type="GO" id="GO:0007166">
    <property type="term" value="P:cell surface receptor signaling pathway"/>
    <property type="evidence" value="ECO:0007669"/>
    <property type="project" value="TreeGrafter"/>
</dbReference>